<feature type="compositionally biased region" description="Polar residues" evidence="1">
    <location>
        <begin position="549"/>
        <end position="562"/>
    </location>
</feature>
<dbReference type="InterPro" id="IPR013989">
    <property type="entry name" value="Dev_and_cell_death_domain"/>
</dbReference>
<reference evidence="3" key="1">
    <citation type="journal article" date="2009" name="Rice">
        <title>De Novo Next Generation Sequencing of Plant Genomes.</title>
        <authorList>
            <person name="Rounsley S."/>
            <person name="Marri P.R."/>
            <person name="Yu Y."/>
            <person name="He R."/>
            <person name="Sisneros N."/>
            <person name="Goicoechea J.L."/>
            <person name="Lee S.J."/>
            <person name="Angelova A."/>
            <person name="Kudrna D."/>
            <person name="Luo M."/>
            <person name="Affourtit J."/>
            <person name="Desany B."/>
            <person name="Knight J."/>
            <person name="Niazi F."/>
            <person name="Egholm M."/>
            <person name="Wing R.A."/>
        </authorList>
    </citation>
    <scope>NUCLEOTIDE SEQUENCE [LARGE SCALE GENOMIC DNA]</scope>
    <source>
        <strain evidence="3">cv. IRGC 105608</strain>
    </source>
</reference>
<feature type="compositionally biased region" description="Polar residues" evidence="1">
    <location>
        <begin position="1508"/>
        <end position="1521"/>
    </location>
</feature>
<evidence type="ECO:0000313" key="3">
    <source>
        <dbReference type="EnsemblPlants" id="OBART06G04930.1"/>
    </source>
</evidence>
<feature type="compositionally biased region" description="Basic residues" evidence="1">
    <location>
        <begin position="950"/>
        <end position="961"/>
    </location>
</feature>
<feature type="compositionally biased region" description="Basic residues" evidence="1">
    <location>
        <begin position="66"/>
        <end position="77"/>
    </location>
</feature>
<feature type="region of interest" description="Disordered" evidence="1">
    <location>
        <begin position="1553"/>
        <end position="1572"/>
    </location>
</feature>
<feature type="compositionally biased region" description="Basic and acidic residues" evidence="1">
    <location>
        <begin position="1"/>
        <end position="10"/>
    </location>
</feature>
<proteinExistence type="predicted"/>
<dbReference type="EnsemblPlants" id="OBART06G04930.1">
    <property type="protein sequence ID" value="OBART06G04930.1"/>
    <property type="gene ID" value="OBART06G04930"/>
</dbReference>
<feature type="compositionally biased region" description="Polar residues" evidence="1">
    <location>
        <begin position="1627"/>
        <end position="1637"/>
    </location>
</feature>
<protein>
    <recommendedName>
        <fullName evidence="2">DCD domain-containing protein</fullName>
    </recommendedName>
</protein>
<dbReference type="SMART" id="SM00767">
    <property type="entry name" value="DCD"/>
    <property type="match status" value="2"/>
</dbReference>
<feature type="region of interest" description="Disordered" evidence="1">
    <location>
        <begin position="1062"/>
        <end position="1109"/>
    </location>
</feature>
<dbReference type="PaxDb" id="65489-OBART06G04930.1"/>
<dbReference type="Pfam" id="PF10539">
    <property type="entry name" value="Dev_Cell_Death"/>
    <property type="match status" value="2"/>
</dbReference>
<feature type="region of interest" description="Disordered" evidence="1">
    <location>
        <begin position="1"/>
        <end position="104"/>
    </location>
</feature>
<dbReference type="HOGENOM" id="CLU_240604_0_0_1"/>
<feature type="compositionally biased region" description="Low complexity" evidence="1">
    <location>
        <begin position="760"/>
        <end position="772"/>
    </location>
</feature>
<feature type="compositionally biased region" description="Polar residues" evidence="1">
    <location>
        <begin position="749"/>
        <end position="759"/>
    </location>
</feature>
<name>A0A0D3GDE1_9ORYZ</name>
<feature type="compositionally biased region" description="Low complexity" evidence="1">
    <location>
        <begin position="1560"/>
        <end position="1572"/>
    </location>
</feature>
<feature type="compositionally biased region" description="Acidic residues" evidence="1">
    <location>
        <begin position="17"/>
        <end position="37"/>
    </location>
</feature>
<feature type="region of interest" description="Disordered" evidence="1">
    <location>
        <begin position="733"/>
        <end position="785"/>
    </location>
</feature>
<feature type="domain" description="DCD" evidence="2">
    <location>
        <begin position="126"/>
        <end position="256"/>
    </location>
</feature>
<dbReference type="Proteomes" id="UP000026960">
    <property type="component" value="Chromosome 6"/>
</dbReference>
<evidence type="ECO:0000259" key="2">
    <source>
        <dbReference type="PROSITE" id="PS51222"/>
    </source>
</evidence>
<evidence type="ECO:0000313" key="4">
    <source>
        <dbReference type="Proteomes" id="UP000026960"/>
    </source>
</evidence>
<keyword evidence="4" id="KW-1185">Reference proteome</keyword>
<organism evidence="3">
    <name type="scientific">Oryza barthii</name>
    <dbReference type="NCBI Taxonomy" id="65489"/>
    <lineage>
        <taxon>Eukaryota</taxon>
        <taxon>Viridiplantae</taxon>
        <taxon>Streptophyta</taxon>
        <taxon>Embryophyta</taxon>
        <taxon>Tracheophyta</taxon>
        <taxon>Spermatophyta</taxon>
        <taxon>Magnoliopsida</taxon>
        <taxon>Liliopsida</taxon>
        <taxon>Poales</taxon>
        <taxon>Poaceae</taxon>
        <taxon>BOP clade</taxon>
        <taxon>Oryzoideae</taxon>
        <taxon>Oryzeae</taxon>
        <taxon>Oryzinae</taxon>
        <taxon>Oryza</taxon>
    </lineage>
</organism>
<sequence>MAAVEEEGRWEPTAVAAEEEDMGVGAEEAMEDGEVEGEVGQQQQEEEGNGDAGKSEEHGGAGGRMVWKKKHHHHHQPRTPVAAESRATWRGGKGGGKGRGGGGGGGFHHCPWNLQPDNLNRFNKPGVYGGAIIICNHMTKREFFEKKLFGLPGYAATFIKKIRVGMLLFVFELGERKLYGVFEATSNGALDILPNAFTSLRKPRPAQVLFRRIWFCKPLAETEFSSAIKGNCLYPQMSFFGISYQQVLNLVHLFASKRIELQPYQKPKSRVIYDYKISLAHLGREFSPRTHNKTFSSHSSSTFCNNRFSLPRSSYLYTKQNAKHDACKYESPLHSPLKSVIFKAPDVKGESLEPNPDYIPLELDDSNSDGDADPSDSLETVSFYPTLEGCISYEDQDLKPFNGKFNGDDGHHSHVLIRGLNSECETDRNSGFSRNVKERQSSLAKGGKGCKRKAIVEFDEQSSPRRGCTMKRVSFSFSGEEISVTSEKSLHRPTAFAELRNTRESSAEEGKQEVGCVVQKARSKGEDVSAKIKLMGLSLPEALRTNRVHSCSSNSQSLVTQTDQKRAKGGGEETAKKQSHQELLLLLPSIISPPHCTIRPAAASIALWIPMNFRMGKAQSKEGSTYDGAIFLCNRLTRRECFEKKLFGLYAHCADFIQKVKVGATLFLYDTDQHKLHGIRFKRIWFCKPLMESELHDAIQNNFTSKNKLRYGLSHQQVVRLLHLFSSRNRLQPRQNQNLQDELPKESEMSSLVNQTDIQSSSNSSSHGSFKSPCQTCSSSTHGERAATLSHKLADPMPLMHRGLKPYTSGAVKSKDSSRFPLHIGANTDIVTVPVSQEAMDDRSSDDYIPLPQEENTLEGIDDLSDLLEDESYSSESQGTIDSEEHGTFHQACAIKEDECYPPVVNFKLRSDSEGRSSVFSRLLGKPRTLGPRKKSSAKAFPSMSSGHLPQRKKQWRKKQSKPFPCDRDGVLGTHQVNKLRRIPALDYSFVWDDGSRSTNSFGRKPSDIQTSLELCEHGNKWDMCTKEYSRSNEFKRLFVPEAIRKLIRPYDKELNIPPVFPGVHDGNEVNSKEEVNDSSLDLKRRGKDDQDFGDENDNVEEATRKKRRLADASFSQEEYLSGGVLVPKGTEDMDMLAISDGNCKDKSIYLSPRDTCAEMARACLQTKVVLQDEQQKNIQDCCEEVAGVTSLILEHSESMDLLPKRNCRNMKTCLNIETKSQVASGNLETRSSLEDTQKQSVRSCHGVINGDKILLMENFETMDVFPNHDEDCLAKSTFVRNDSNHLETEMPMQEKQSPSVQNCCEALHGDNMLIQEKSENMLYKIDADSDCGKKKSVSFDKAYSNVAGSSLETHVPMQEPLRIASSCCEIVNADQVCAGEVGKNSFSLDENGGYVTCPCNTTWALENAMAMDTVESIHGDIGNNSNNSAACRSMGSDYMEEVHQLVTNCSEISAAIPESSGTLNNFAKCCGDSANKNSLLDQTSENVSTDHQEVSMLPQDQHYHSCSGDTSSALEYSDTNAGDGDSEHRNSFDQKGGESMYPVTGVLLQAEQHQKLQGEPESSSSHEISNSGSFVVCAEDSRSKSGLSADRMVTDLETNSESRTGFFNTSSSECGENFSASASSSENAQQKLSGSAVSAEVARLQHDPGE</sequence>
<feature type="region of interest" description="Disordered" evidence="1">
    <location>
        <begin position="1502"/>
        <end position="1540"/>
    </location>
</feature>
<feature type="compositionally biased region" description="Acidic residues" evidence="1">
    <location>
        <begin position="362"/>
        <end position="376"/>
    </location>
</feature>
<feature type="compositionally biased region" description="Basic and acidic residues" evidence="1">
    <location>
        <begin position="563"/>
        <end position="576"/>
    </location>
</feature>
<dbReference type="STRING" id="65489.A0A0D3GDE1"/>
<accession>A0A0D3GDE1</accession>
<dbReference type="PANTHER" id="PTHR46444:SF9">
    <property type="entry name" value="DCD (DEVELOPMENT AND CELL DEATH) DOMAIN PROTEIN"/>
    <property type="match status" value="1"/>
</dbReference>
<evidence type="ECO:0000256" key="1">
    <source>
        <dbReference type="SAM" id="MobiDB-lite"/>
    </source>
</evidence>
<feature type="compositionally biased region" description="Polar residues" evidence="1">
    <location>
        <begin position="1600"/>
        <end position="1615"/>
    </location>
</feature>
<reference evidence="3" key="2">
    <citation type="submission" date="2015-03" db="UniProtKB">
        <authorList>
            <consortium name="EnsemblPlants"/>
        </authorList>
    </citation>
    <scope>IDENTIFICATION</scope>
</reference>
<feature type="region of interest" description="Disordered" evidence="1">
    <location>
        <begin position="1600"/>
        <end position="1651"/>
    </location>
</feature>
<feature type="compositionally biased region" description="Acidic residues" evidence="1">
    <location>
        <begin position="1092"/>
        <end position="1101"/>
    </location>
</feature>
<dbReference type="PROSITE" id="PS51222">
    <property type="entry name" value="DCD"/>
    <property type="match status" value="2"/>
</dbReference>
<feature type="compositionally biased region" description="Basic and acidic residues" evidence="1">
    <location>
        <begin position="1526"/>
        <end position="1537"/>
    </location>
</feature>
<dbReference type="PANTHER" id="PTHR46444">
    <property type="entry name" value="DCD (DEVELOPMENT AND CELL DEATH) DOMAIN PROTEIN-RELATED"/>
    <property type="match status" value="1"/>
</dbReference>
<dbReference type="Gramene" id="OBART06G04930.1">
    <property type="protein sequence ID" value="OBART06G04930.1"/>
    <property type="gene ID" value="OBART06G04930"/>
</dbReference>
<feature type="region of interest" description="Disordered" evidence="1">
    <location>
        <begin position="549"/>
        <end position="576"/>
    </location>
</feature>
<feature type="compositionally biased region" description="Gly residues" evidence="1">
    <location>
        <begin position="91"/>
        <end position="104"/>
    </location>
</feature>
<feature type="domain" description="DCD" evidence="2">
    <location>
        <begin position="624"/>
        <end position="727"/>
    </location>
</feature>
<feature type="region of interest" description="Disordered" evidence="1">
    <location>
        <begin position="926"/>
        <end position="970"/>
    </location>
</feature>
<feature type="compositionally biased region" description="Basic and acidic residues" evidence="1">
    <location>
        <begin position="1066"/>
        <end position="1091"/>
    </location>
</feature>
<feature type="region of interest" description="Disordered" evidence="1">
    <location>
        <begin position="353"/>
        <end position="378"/>
    </location>
</feature>
<dbReference type="eggNOG" id="ENOG502S2G0">
    <property type="taxonomic scope" value="Eukaryota"/>
</dbReference>